<feature type="region of interest" description="Disordered" evidence="1">
    <location>
        <begin position="236"/>
        <end position="284"/>
    </location>
</feature>
<accession>A0A0E0JP85</accession>
<dbReference type="AlphaFoldDB" id="A0A0E0JP85"/>
<reference evidence="2" key="1">
    <citation type="submission" date="2015-04" db="UniProtKB">
        <authorList>
            <consortium name="EnsemblPlants"/>
        </authorList>
    </citation>
    <scope>IDENTIFICATION</scope>
</reference>
<dbReference type="Proteomes" id="UP000026962">
    <property type="component" value="Chromosome 1"/>
</dbReference>
<sequence>MNHSPALWLKKKETWLVMMCIRLWRSGLPHPSRNAPPGCLSSRRIALQGKQPREPQTAKPDRKSPHTLRSPLSLFRSIRIGPMGWRWHDDADDGGRGLGDIPDLAGGGGGGGGGGDGERCATRRVVQSRCHTEEVEPGRFVRKCEKTEQLLRDCVGRPSELVESKTENTEEDVTNEMKSGSLSLGFPTNEPFAFPGLRSDIEALEKGLFGSIGSFLDDAERMTNDFLKSFGVPSINEQESSPFGGQPTGRHIGGQPAGRHIEEGTAKDTKQNDYAEFSSKITDV</sequence>
<dbReference type="OMA" id="FGFPPAH"/>
<organism evidence="2">
    <name type="scientific">Oryza punctata</name>
    <name type="common">Red rice</name>
    <dbReference type="NCBI Taxonomy" id="4537"/>
    <lineage>
        <taxon>Eukaryota</taxon>
        <taxon>Viridiplantae</taxon>
        <taxon>Streptophyta</taxon>
        <taxon>Embryophyta</taxon>
        <taxon>Tracheophyta</taxon>
        <taxon>Spermatophyta</taxon>
        <taxon>Magnoliopsida</taxon>
        <taxon>Liliopsida</taxon>
        <taxon>Poales</taxon>
        <taxon>Poaceae</taxon>
        <taxon>BOP clade</taxon>
        <taxon>Oryzoideae</taxon>
        <taxon>Oryzeae</taxon>
        <taxon>Oryzinae</taxon>
        <taxon>Oryza</taxon>
    </lineage>
</organism>
<dbReference type="PANTHER" id="PTHR35722:SF1">
    <property type="entry name" value="MAL D 1-ASSOCIATED PROTEIN"/>
    <property type="match status" value="1"/>
</dbReference>
<protein>
    <recommendedName>
        <fullName evidence="4">Mal d 1-associated protein</fullName>
    </recommendedName>
</protein>
<evidence type="ECO:0000313" key="3">
    <source>
        <dbReference type="Proteomes" id="UP000026962"/>
    </source>
</evidence>
<dbReference type="eggNOG" id="ENOG502S1I5">
    <property type="taxonomic scope" value="Eukaryota"/>
</dbReference>
<name>A0A0E0JP85_ORYPU</name>
<evidence type="ECO:0008006" key="4">
    <source>
        <dbReference type="Google" id="ProtNLM"/>
    </source>
</evidence>
<evidence type="ECO:0000313" key="2">
    <source>
        <dbReference type="EnsemblPlants" id="OPUNC01G31480.1"/>
    </source>
</evidence>
<dbReference type="InterPro" id="IPR053346">
    <property type="entry name" value="Fra_a_1-associated"/>
</dbReference>
<dbReference type="PANTHER" id="PTHR35722">
    <property type="entry name" value="MAL D 1-ASSOCIATED PROTEIN"/>
    <property type="match status" value="1"/>
</dbReference>
<dbReference type="EnsemblPlants" id="OPUNC01G31480.1">
    <property type="protein sequence ID" value="OPUNC01G31480.1"/>
    <property type="gene ID" value="OPUNC01G31480"/>
</dbReference>
<dbReference type="Gramene" id="OPUNC01G31480.1">
    <property type="protein sequence ID" value="OPUNC01G31480.1"/>
    <property type="gene ID" value="OPUNC01G31480"/>
</dbReference>
<reference evidence="2" key="2">
    <citation type="submission" date="2018-05" db="EMBL/GenBank/DDBJ databases">
        <title>OpunRS2 (Oryza punctata Reference Sequence Version 2).</title>
        <authorList>
            <person name="Zhang J."/>
            <person name="Kudrna D."/>
            <person name="Lee S."/>
            <person name="Talag J."/>
            <person name="Welchert J."/>
            <person name="Wing R.A."/>
        </authorList>
    </citation>
    <scope>NUCLEOTIDE SEQUENCE [LARGE SCALE GENOMIC DNA]</scope>
</reference>
<dbReference type="HOGENOM" id="CLU_101546_0_0_1"/>
<proteinExistence type="predicted"/>
<evidence type="ECO:0000256" key="1">
    <source>
        <dbReference type="SAM" id="MobiDB-lite"/>
    </source>
</evidence>
<keyword evidence="3" id="KW-1185">Reference proteome</keyword>
<dbReference type="STRING" id="4537.A0A0E0JP85"/>
<feature type="region of interest" description="Disordered" evidence="1">
    <location>
        <begin position="162"/>
        <end position="184"/>
    </location>
</feature>
<feature type="region of interest" description="Disordered" evidence="1">
    <location>
        <begin position="48"/>
        <end position="71"/>
    </location>
</feature>
<feature type="compositionally biased region" description="Basic and acidic residues" evidence="1">
    <location>
        <begin position="259"/>
        <end position="273"/>
    </location>
</feature>